<evidence type="ECO:0000256" key="1">
    <source>
        <dbReference type="SAM" id="Phobius"/>
    </source>
</evidence>
<sequence length="318" mass="36180">MKTPLYRQAMSHSWRLAWKHIWLWPLGLFAALLGQMGVADFFVKLWFASSDYGVYPEWSTLPRMFDYGVSFPVGTWGWLAFLAVVFLGFCAIFIFVSVVSQGALVHITAKSVKKNDLPDVGSSWHVGVSHFWRILGIHVLKKCAIFVVAVWVGLSTLNMVSGFSGSDILIFFVIFILASFVGIVASFMSVYAVGYIVVEEYSFLQSIRVAWKLFLSHWMVSIEVGFIIFVLNILVAILLLTTVFIFLLPAFITYFFAVLLGHSLVFSIGLILSAILYLLFVFFVGSVFSIFTISTWTYLFMKMHKHGILSRFLHWHKR</sequence>
<feature type="transmembrane region" description="Helical" evidence="1">
    <location>
        <begin position="169"/>
        <end position="198"/>
    </location>
</feature>
<keyword evidence="1" id="KW-0472">Membrane</keyword>
<dbReference type="EMBL" id="PFPK01000014">
    <property type="protein sequence ID" value="PIZ95363.1"/>
    <property type="molecule type" value="Genomic_DNA"/>
</dbReference>
<name>A0A2M7V960_9BACT</name>
<proteinExistence type="predicted"/>
<keyword evidence="1" id="KW-0812">Transmembrane</keyword>
<evidence type="ECO:0000313" key="3">
    <source>
        <dbReference type="Proteomes" id="UP000228568"/>
    </source>
</evidence>
<gene>
    <name evidence="2" type="ORF">COX81_00990</name>
</gene>
<dbReference type="Proteomes" id="UP000228568">
    <property type="component" value="Unassembled WGS sequence"/>
</dbReference>
<feature type="transmembrane region" description="Helical" evidence="1">
    <location>
        <begin position="251"/>
        <end position="272"/>
    </location>
</feature>
<accession>A0A2M7V960</accession>
<evidence type="ECO:0008006" key="4">
    <source>
        <dbReference type="Google" id="ProtNLM"/>
    </source>
</evidence>
<dbReference type="AlphaFoldDB" id="A0A2M7V960"/>
<evidence type="ECO:0000313" key="2">
    <source>
        <dbReference type="EMBL" id="PIZ95363.1"/>
    </source>
</evidence>
<feature type="transmembrane region" description="Helical" evidence="1">
    <location>
        <begin position="218"/>
        <end position="245"/>
    </location>
</feature>
<comment type="caution">
    <text evidence="2">The sequence shown here is derived from an EMBL/GenBank/DDBJ whole genome shotgun (WGS) entry which is preliminary data.</text>
</comment>
<keyword evidence="1" id="KW-1133">Transmembrane helix</keyword>
<organism evidence="2 3">
    <name type="scientific">Candidatus Magasanikbacteria bacterium CG_4_10_14_0_2_um_filter_37_12</name>
    <dbReference type="NCBI Taxonomy" id="1974637"/>
    <lineage>
        <taxon>Bacteria</taxon>
        <taxon>Candidatus Magasanikiibacteriota</taxon>
    </lineage>
</organism>
<feature type="transmembrane region" description="Helical" evidence="1">
    <location>
        <begin position="279"/>
        <end position="301"/>
    </location>
</feature>
<protein>
    <recommendedName>
        <fullName evidence="4">Glycerophosphoryl diester phosphodiesterase membrane domain-containing protein</fullName>
    </recommendedName>
</protein>
<feature type="transmembrane region" description="Helical" evidence="1">
    <location>
        <begin position="21"/>
        <end position="47"/>
    </location>
</feature>
<feature type="transmembrane region" description="Helical" evidence="1">
    <location>
        <begin position="143"/>
        <end position="163"/>
    </location>
</feature>
<feature type="transmembrane region" description="Helical" evidence="1">
    <location>
        <begin position="76"/>
        <end position="105"/>
    </location>
</feature>
<reference evidence="3" key="1">
    <citation type="submission" date="2017-09" db="EMBL/GenBank/DDBJ databases">
        <title>Depth-based differentiation of microbial function through sediment-hosted aquifers and enrichment of novel symbionts in the deep terrestrial subsurface.</title>
        <authorList>
            <person name="Probst A.J."/>
            <person name="Ladd B."/>
            <person name="Jarett J.K."/>
            <person name="Geller-Mcgrath D.E."/>
            <person name="Sieber C.M.K."/>
            <person name="Emerson J.B."/>
            <person name="Anantharaman K."/>
            <person name="Thomas B.C."/>
            <person name="Malmstrom R."/>
            <person name="Stieglmeier M."/>
            <person name="Klingl A."/>
            <person name="Woyke T."/>
            <person name="Ryan C.M."/>
            <person name="Banfield J.F."/>
        </authorList>
    </citation>
    <scope>NUCLEOTIDE SEQUENCE [LARGE SCALE GENOMIC DNA]</scope>
</reference>